<dbReference type="PANTHER" id="PTHR36511:SF3">
    <property type="entry name" value="ANTITOXIN HIGA-2"/>
    <property type="match status" value="1"/>
</dbReference>
<dbReference type="PANTHER" id="PTHR36511">
    <property type="entry name" value="MERR FAMILY BACTERIAL REGULATORY PROTEIN"/>
    <property type="match status" value="1"/>
</dbReference>
<dbReference type="InterPro" id="IPR001387">
    <property type="entry name" value="Cro/C1-type_HTH"/>
</dbReference>
<dbReference type="InterPro" id="IPR052359">
    <property type="entry name" value="HTH-type_reg/antitoxin"/>
</dbReference>
<dbReference type="InterPro" id="IPR010982">
    <property type="entry name" value="Lambda_DNA-bd_dom_sf"/>
</dbReference>
<name>A0A0G4J9Y5_9BURK</name>
<dbReference type="Proteomes" id="UP000270216">
    <property type="component" value="Unassembled WGS sequence"/>
</dbReference>
<protein>
    <submittedName>
        <fullName evidence="6">Transcriptional regulator</fullName>
    </submittedName>
</protein>
<keyword evidence="7" id="KW-1185">Reference proteome</keyword>
<dbReference type="SUPFAM" id="SSF47413">
    <property type="entry name" value="lambda repressor-like DNA-binding domains"/>
    <property type="match status" value="1"/>
</dbReference>
<dbReference type="EMBL" id="CABPSX010000005">
    <property type="protein sequence ID" value="VVG71971.1"/>
    <property type="molecule type" value="Genomic_DNA"/>
</dbReference>
<dbReference type="GeneID" id="47013799"/>
<evidence type="ECO:0000313" key="8">
    <source>
        <dbReference type="Proteomes" id="UP000364291"/>
    </source>
</evidence>
<proteinExistence type="predicted"/>
<reference evidence="5 7" key="1">
    <citation type="submission" date="2018-12" db="EMBL/GenBank/DDBJ databases">
        <title>Whole genome sequence of a Pandoraea apista isolate from a patient with cystic fibrosis.</title>
        <authorList>
            <person name="Kenna D.T."/>
            <person name="Turton J.F."/>
        </authorList>
    </citation>
    <scope>NUCLEOTIDE SEQUENCE [LARGE SCALE GENOMIC DNA]</scope>
    <source>
        <strain evidence="5 7">Pa13324</strain>
    </source>
</reference>
<evidence type="ECO:0000256" key="1">
    <source>
        <dbReference type="ARBA" id="ARBA00023015"/>
    </source>
</evidence>
<dbReference type="Gene3D" id="1.10.260.40">
    <property type="entry name" value="lambda repressor-like DNA-binding domains"/>
    <property type="match status" value="1"/>
</dbReference>
<keyword evidence="2" id="KW-0238">DNA-binding</keyword>
<feature type="domain" description="HTH cro/C1-type" evidence="4">
    <location>
        <begin position="60"/>
        <end position="103"/>
    </location>
</feature>
<evidence type="ECO:0000259" key="4">
    <source>
        <dbReference type="PROSITE" id="PS50943"/>
    </source>
</evidence>
<evidence type="ECO:0000256" key="2">
    <source>
        <dbReference type="ARBA" id="ARBA00023125"/>
    </source>
</evidence>
<evidence type="ECO:0000256" key="3">
    <source>
        <dbReference type="ARBA" id="ARBA00023163"/>
    </source>
</evidence>
<dbReference type="OrthoDB" id="9799384at2"/>
<evidence type="ECO:0000313" key="6">
    <source>
        <dbReference type="EMBL" id="VVG71971.1"/>
    </source>
</evidence>
<dbReference type="Proteomes" id="UP000364291">
    <property type="component" value="Unassembled WGS sequence"/>
</dbReference>
<keyword evidence="1" id="KW-0805">Transcription regulation</keyword>
<dbReference type="AlphaFoldDB" id="A0A0G4J9Y5"/>
<dbReference type="EMBL" id="RWHX01000026">
    <property type="protein sequence ID" value="RSK79620.1"/>
    <property type="molecule type" value="Genomic_DNA"/>
</dbReference>
<reference evidence="6 8" key="2">
    <citation type="submission" date="2019-08" db="EMBL/GenBank/DDBJ databases">
        <authorList>
            <person name="Peeters C."/>
        </authorList>
    </citation>
    <scope>NUCLEOTIDE SEQUENCE [LARGE SCALE GENOMIC DNA]</scope>
    <source>
        <strain evidence="6 8">LMG 18089</strain>
    </source>
</reference>
<gene>
    <name evidence="5" type="ORF">EJE83_14965</name>
    <name evidence="6" type="ORF">PAP18089_02961</name>
</gene>
<dbReference type="PROSITE" id="PS50943">
    <property type="entry name" value="HTH_CROC1"/>
    <property type="match status" value="1"/>
</dbReference>
<organism evidence="6 8">
    <name type="scientific">Pandoraea apista</name>
    <dbReference type="NCBI Taxonomy" id="93218"/>
    <lineage>
        <taxon>Bacteria</taxon>
        <taxon>Pseudomonadati</taxon>
        <taxon>Pseudomonadota</taxon>
        <taxon>Betaproteobacteria</taxon>
        <taxon>Burkholderiales</taxon>
        <taxon>Burkholderiaceae</taxon>
        <taxon>Pandoraea</taxon>
    </lineage>
</organism>
<sequence length="119" mass="13352">MAYSNTPSNPFRWLLSQDTGAPLPTEPAHVKNGLPADLPLNIKELPRTPLPKLEIFPDELLALRKHLGMSRNVFAHYLRTNPRTLENWEQGRARPNAQAACLIRLVQQNPGLVSSLARL</sequence>
<keyword evidence="3" id="KW-0804">Transcription</keyword>
<accession>A0A0G4J9Y5</accession>
<dbReference type="GO" id="GO:0003677">
    <property type="term" value="F:DNA binding"/>
    <property type="evidence" value="ECO:0007669"/>
    <property type="project" value="UniProtKB-KW"/>
</dbReference>
<dbReference type="RefSeq" id="WP_052765390.1">
    <property type="nucleotide sequence ID" value="NZ_CABPSX010000005.1"/>
</dbReference>
<evidence type="ECO:0000313" key="5">
    <source>
        <dbReference type="EMBL" id="RSK79620.1"/>
    </source>
</evidence>
<evidence type="ECO:0000313" key="7">
    <source>
        <dbReference type="Proteomes" id="UP000270216"/>
    </source>
</evidence>
<dbReference type="CDD" id="cd00093">
    <property type="entry name" value="HTH_XRE"/>
    <property type="match status" value="1"/>
</dbReference>